<evidence type="ECO:0008006" key="2">
    <source>
        <dbReference type="Google" id="ProtNLM"/>
    </source>
</evidence>
<accession>W7G0W0</accession>
<gene>
    <name evidence="1" type="ORF">PFAG_01842</name>
</gene>
<dbReference type="SMART" id="SM01375">
    <property type="entry name" value="Dynein_light"/>
    <property type="match status" value="1"/>
</dbReference>
<reference evidence="1" key="1">
    <citation type="submission" date="2013-02" db="EMBL/GenBank/DDBJ databases">
        <title>The Genome Sequence of Plasmodium falciparum Santa Lucia.</title>
        <authorList>
            <consortium name="The Broad Institute Genome Sequencing Platform"/>
            <consortium name="The Broad Institute Genome Sequencing Center for Infectious Disease"/>
            <person name="Neafsey D."/>
            <person name="Cheeseman I."/>
            <person name="Volkman S."/>
            <person name="Adams J."/>
            <person name="Walker B."/>
            <person name="Young S.K."/>
            <person name="Zeng Q."/>
            <person name="Gargeya S."/>
            <person name="Fitzgerald M."/>
            <person name="Haas B."/>
            <person name="Abouelleil A."/>
            <person name="Alvarado L."/>
            <person name="Arachchi H.M."/>
            <person name="Berlin A.M."/>
            <person name="Chapman S.B."/>
            <person name="Dewar J."/>
            <person name="Goldberg J."/>
            <person name="Griggs A."/>
            <person name="Gujja S."/>
            <person name="Hansen M."/>
            <person name="Howarth C."/>
            <person name="Imamovic A."/>
            <person name="Larimer J."/>
            <person name="McCowan C."/>
            <person name="Murphy C."/>
            <person name="Neiman D."/>
            <person name="Pearson M."/>
            <person name="Priest M."/>
            <person name="Roberts A."/>
            <person name="Saif S."/>
            <person name="Shea T."/>
            <person name="Sisk P."/>
            <person name="Sykes S."/>
            <person name="Wortman J."/>
            <person name="Nusbaum C."/>
            <person name="Birren B."/>
        </authorList>
    </citation>
    <scope>NUCLEOTIDE SEQUENCE [LARGE SCALE GENOMIC DNA]</scope>
    <source>
        <strain evidence="1">Santa Lucia</strain>
    </source>
</reference>
<dbReference type="InterPro" id="IPR037177">
    <property type="entry name" value="DLC_sf"/>
</dbReference>
<dbReference type="InterPro" id="IPR001372">
    <property type="entry name" value="Dynein_light_chain_typ-1/2"/>
</dbReference>
<dbReference type="Gene3D" id="3.30.740.10">
    <property type="entry name" value="Protein Inhibitor Of Neuronal Nitric Oxide Synthase"/>
    <property type="match status" value="1"/>
</dbReference>
<evidence type="ECO:0000313" key="1">
    <source>
        <dbReference type="EMBL" id="EUT87941.1"/>
    </source>
</evidence>
<dbReference type="Pfam" id="PF01221">
    <property type="entry name" value="Dynein_light"/>
    <property type="match status" value="1"/>
</dbReference>
<organism evidence="1">
    <name type="scientific">Plasmodium falciparum Santa Lucia</name>
    <dbReference type="NCBI Taxonomy" id="478859"/>
    <lineage>
        <taxon>Eukaryota</taxon>
        <taxon>Sar</taxon>
        <taxon>Alveolata</taxon>
        <taxon>Apicomplexa</taxon>
        <taxon>Aconoidasida</taxon>
        <taxon>Haemosporida</taxon>
        <taxon>Plasmodiidae</taxon>
        <taxon>Plasmodium</taxon>
        <taxon>Plasmodium (Laverania)</taxon>
    </lineage>
</organism>
<dbReference type="FunFam" id="3.30.740.10:FF:000010">
    <property type="entry name" value="Dynein light chain"/>
    <property type="match status" value="1"/>
</dbReference>
<dbReference type="EMBL" id="KE123489">
    <property type="protein sequence ID" value="EUT87941.1"/>
    <property type="molecule type" value="Genomic_DNA"/>
</dbReference>
<dbReference type="SUPFAM" id="SSF54648">
    <property type="entry name" value="DLC"/>
    <property type="match status" value="1"/>
</dbReference>
<dbReference type="Proteomes" id="UP000030666">
    <property type="component" value="Unassembled WGS sequence"/>
</dbReference>
<proteinExistence type="predicted"/>
<dbReference type="AlphaFoldDB" id="W7G0W0"/>
<name>W7G0W0_PLAFA</name>
<protein>
    <recommendedName>
        <fullName evidence="2">Dynein light chain</fullName>
    </recommendedName>
</protein>
<dbReference type="GO" id="GO:0007017">
    <property type="term" value="P:microtubule-based process"/>
    <property type="evidence" value="ECO:0007669"/>
    <property type="project" value="InterPro"/>
</dbReference>
<sequence length="107" mass="12842">MEEPKCDILYEHMNYENKIKLINIAKEIYININNNKINSWRNATIALRDKIKEVLDFNEKGWHIIIGSKFGFFCTHEIYHALHFKLDHIENTCTLKGKQFFIRNENN</sequence>
<dbReference type="GO" id="GO:0030286">
    <property type="term" value="C:dynein complex"/>
    <property type="evidence" value="ECO:0007669"/>
    <property type="project" value="InterPro"/>
</dbReference>
<dbReference type="OrthoDB" id="10033309at2759"/>